<organism evidence="3 4">
    <name type="scientific">Paramecium sonneborni</name>
    <dbReference type="NCBI Taxonomy" id="65129"/>
    <lineage>
        <taxon>Eukaryota</taxon>
        <taxon>Sar</taxon>
        <taxon>Alveolata</taxon>
        <taxon>Ciliophora</taxon>
        <taxon>Intramacronucleata</taxon>
        <taxon>Oligohymenophorea</taxon>
        <taxon>Peniculida</taxon>
        <taxon>Parameciidae</taxon>
        <taxon>Paramecium</taxon>
    </lineage>
</organism>
<protein>
    <recommendedName>
        <fullName evidence="5">Transmembrane protein</fullName>
    </recommendedName>
</protein>
<evidence type="ECO:0000256" key="2">
    <source>
        <dbReference type="SAM" id="Phobius"/>
    </source>
</evidence>
<feature type="region of interest" description="Disordered" evidence="1">
    <location>
        <begin position="1"/>
        <end position="33"/>
    </location>
</feature>
<evidence type="ECO:0008006" key="5">
    <source>
        <dbReference type="Google" id="ProtNLM"/>
    </source>
</evidence>
<dbReference type="AlphaFoldDB" id="A0A8S1QVP6"/>
<dbReference type="OrthoDB" id="306183at2759"/>
<feature type="transmembrane region" description="Helical" evidence="2">
    <location>
        <begin position="136"/>
        <end position="156"/>
    </location>
</feature>
<keyword evidence="2" id="KW-0472">Membrane</keyword>
<proteinExistence type="predicted"/>
<evidence type="ECO:0000313" key="4">
    <source>
        <dbReference type="Proteomes" id="UP000692954"/>
    </source>
</evidence>
<evidence type="ECO:0000313" key="3">
    <source>
        <dbReference type="EMBL" id="CAD8119292.1"/>
    </source>
</evidence>
<reference evidence="3" key="1">
    <citation type="submission" date="2021-01" db="EMBL/GenBank/DDBJ databases">
        <authorList>
            <consortium name="Genoscope - CEA"/>
            <person name="William W."/>
        </authorList>
    </citation>
    <scope>NUCLEOTIDE SEQUENCE</scope>
</reference>
<sequence length="166" mass="20015">MNSKSQHQTHRKTSLQEQNSILKKPKNNNRNQFEFQEEIRSEFIIRQKEYEDLYKFHNYDTENLVNTPIRMDSHQSKFKSIINDAKLKFMNSYTYQNQNYLEKQQSSIKFIAEQQRNQKRLLKKDNSNTTQNINQINLNLILSLTIPILCFIVIFLEQLKKDQIII</sequence>
<dbReference type="EMBL" id="CAJJDN010000120">
    <property type="protein sequence ID" value="CAD8119292.1"/>
    <property type="molecule type" value="Genomic_DNA"/>
</dbReference>
<accession>A0A8S1QVP6</accession>
<evidence type="ECO:0000256" key="1">
    <source>
        <dbReference type="SAM" id="MobiDB-lite"/>
    </source>
</evidence>
<keyword evidence="2" id="KW-0812">Transmembrane</keyword>
<keyword evidence="2" id="KW-1133">Transmembrane helix</keyword>
<name>A0A8S1QVP6_9CILI</name>
<comment type="caution">
    <text evidence="3">The sequence shown here is derived from an EMBL/GenBank/DDBJ whole genome shotgun (WGS) entry which is preliminary data.</text>
</comment>
<dbReference type="Proteomes" id="UP000692954">
    <property type="component" value="Unassembled WGS sequence"/>
</dbReference>
<keyword evidence="4" id="KW-1185">Reference proteome</keyword>
<gene>
    <name evidence="3" type="ORF">PSON_ATCC_30995.1.T1200140</name>
</gene>